<dbReference type="AlphaFoldDB" id="A0A6A6HSQ2"/>
<keyword evidence="2" id="KW-1133">Transmembrane helix</keyword>
<gene>
    <name evidence="3" type="ORF">BU26DRAFT_572171</name>
</gene>
<accession>A0A6A6HSQ2</accession>
<proteinExistence type="predicted"/>
<dbReference type="Proteomes" id="UP000800094">
    <property type="component" value="Unassembled WGS sequence"/>
</dbReference>
<dbReference type="EMBL" id="ML987214">
    <property type="protein sequence ID" value="KAF2240929.1"/>
    <property type="molecule type" value="Genomic_DNA"/>
</dbReference>
<evidence type="ECO:0000313" key="4">
    <source>
        <dbReference type="Proteomes" id="UP000800094"/>
    </source>
</evidence>
<dbReference type="RefSeq" id="XP_033675933.1">
    <property type="nucleotide sequence ID" value="XM_033834216.1"/>
</dbReference>
<evidence type="ECO:0000256" key="2">
    <source>
        <dbReference type="SAM" id="Phobius"/>
    </source>
</evidence>
<dbReference type="GeneID" id="54587546"/>
<feature type="transmembrane region" description="Helical" evidence="2">
    <location>
        <begin position="26"/>
        <end position="46"/>
    </location>
</feature>
<evidence type="ECO:0000256" key="1">
    <source>
        <dbReference type="SAM" id="MobiDB-lite"/>
    </source>
</evidence>
<keyword evidence="2" id="KW-0812">Transmembrane</keyword>
<evidence type="ECO:0000313" key="3">
    <source>
        <dbReference type="EMBL" id="KAF2240929.1"/>
    </source>
</evidence>
<keyword evidence="4" id="KW-1185">Reference proteome</keyword>
<feature type="region of interest" description="Disordered" evidence="1">
    <location>
        <begin position="131"/>
        <end position="159"/>
    </location>
</feature>
<protein>
    <submittedName>
        <fullName evidence="3">Uncharacterized protein</fullName>
    </submittedName>
</protein>
<sequence length="208" mass="22992">MPSLADAGHLLGAGVDLAVVSFDHPAAQVAMGLIMLLSFGFAPVFLGMTDGYVDMRYVPQCTPTKEPCEYDDDVFAANADLRLRSEVSRQEFKLTDEKNTATQQQRQIAGLEKIEKNPRLEYIRRRVDTYQKQREAPKPKDANCRAAQQALPSGSSHPYFDNDEVEKLLGLTTELESTLGCMLKGIKDKKSREGKGAELCASHDVALL</sequence>
<reference evidence="3" key="1">
    <citation type="journal article" date="2020" name="Stud. Mycol.">
        <title>101 Dothideomycetes genomes: a test case for predicting lifestyles and emergence of pathogens.</title>
        <authorList>
            <person name="Haridas S."/>
            <person name="Albert R."/>
            <person name="Binder M."/>
            <person name="Bloem J."/>
            <person name="Labutti K."/>
            <person name="Salamov A."/>
            <person name="Andreopoulos B."/>
            <person name="Baker S."/>
            <person name="Barry K."/>
            <person name="Bills G."/>
            <person name="Bluhm B."/>
            <person name="Cannon C."/>
            <person name="Castanera R."/>
            <person name="Culley D."/>
            <person name="Daum C."/>
            <person name="Ezra D."/>
            <person name="Gonzalez J."/>
            <person name="Henrissat B."/>
            <person name="Kuo A."/>
            <person name="Liang C."/>
            <person name="Lipzen A."/>
            <person name="Lutzoni F."/>
            <person name="Magnuson J."/>
            <person name="Mondo S."/>
            <person name="Nolan M."/>
            <person name="Ohm R."/>
            <person name="Pangilinan J."/>
            <person name="Park H.-J."/>
            <person name="Ramirez L."/>
            <person name="Alfaro M."/>
            <person name="Sun H."/>
            <person name="Tritt A."/>
            <person name="Yoshinaga Y."/>
            <person name="Zwiers L.-H."/>
            <person name="Turgeon B."/>
            <person name="Goodwin S."/>
            <person name="Spatafora J."/>
            <person name="Crous P."/>
            <person name="Grigoriev I."/>
        </authorList>
    </citation>
    <scope>NUCLEOTIDE SEQUENCE</scope>
    <source>
        <strain evidence="3">CBS 122368</strain>
    </source>
</reference>
<keyword evidence="2" id="KW-0472">Membrane</keyword>
<name>A0A6A6HSQ2_9PLEO</name>
<organism evidence="3 4">
    <name type="scientific">Trematosphaeria pertusa</name>
    <dbReference type="NCBI Taxonomy" id="390896"/>
    <lineage>
        <taxon>Eukaryota</taxon>
        <taxon>Fungi</taxon>
        <taxon>Dikarya</taxon>
        <taxon>Ascomycota</taxon>
        <taxon>Pezizomycotina</taxon>
        <taxon>Dothideomycetes</taxon>
        <taxon>Pleosporomycetidae</taxon>
        <taxon>Pleosporales</taxon>
        <taxon>Massarineae</taxon>
        <taxon>Trematosphaeriaceae</taxon>
        <taxon>Trematosphaeria</taxon>
    </lineage>
</organism>
<feature type="compositionally biased region" description="Basic and acidic residues" evidence="1">
    <location>
        <begin position="131"/>
        <end position="143"/>
    </location>
</feature>